<organism evidence="1">
    <name type="scientific">viral metagenome</name>
    <dbReference type="NCBI Taxonomy" id="1070528"/>
    <lineage>
        <taxon>unclassified sequences</taxon>
        <taxon>metagenomes</taxon>
        <taxon>organismal metagenomes</taxon>
    </lineage>
</organism>
<protein>
    <submittedName>
        <fullName evidence="1">Uncharacterized protein</fullName>
    </submittedName>
</protein>
<evidence type="ECO:0000313" key="1">
    <source>
        <dbReference type="EMBL" id="QJA97902.1"/>
    </source>
</evidence>
<accession>A0A6M3LWG8</accession>
<dbReference type="EMBL" id="MT143535">
    <property type="protein sequence ID" value="QJA97902.1"/>
    <property type="molecule type" value="Genomic_DNA"/>
</dbReference>
<gene>
    <name evidence="1" type="ORF">MM415B05857_0003</name>
</gene>
<reference evidence="1" key="1">
    <citation type="submission" date="2020-03" db="EMBL/GenBank/DDBJ databases">
        <title>The deep terrestrial virosphere.</title>
        <authorList>
            <person name="Holmfeldt K."/>
            <person name="Nilsson E."/>
            <person name="Simone D."/>
            <person name="Lopez-Fernandez M."/>
            <person name="Wu X."/>
            <person name="de Brujin I."/>
            <person name="Lundin D."/>
            <person name="Andersson A."/>
            <person name="Bertilsson S."/>
            <person name="Dopson M."/>
        </authorList>
    </citation>
    <scope>NUCLEOTIDE SEQUENCE</scope>
    <source>
        <strain evidence="1">MM415B05857</strain>
    </source>
</reference>
<proteinExistence type="predicted"/>
<sequence>MSLPNCYRYETTGHTRYFVPICIRGPNGFYGGPAGYQEIRDRAEAESRAPIILEPGKPEFLKRRTP</sequence>
<name>A0A6M3LWG8_9ZZZZ</name>
<dbReference type="AlphaFoldDB" id="A0A6M3LWG8"/>